<evidence type="ECO:0000313" key="4">
    <source>
        <dbReference type="RefSeq" id="XP_018009686.1"/>
    </source>
</evidence>
<dbReference type="AlphaFoldDB" id="A0A8B7N7S3"/>
<evidence type="ECO:0000313" key="2">
    <source>
        <dbReference type="Proteomes" id="UP000694843"/>
    </source>
</evidence>
<evidence type="ECO:0000313" key="3">
    <source>
        <dbReference type="RefSeq" id="XP_018009685.1"/>
    </source>
</evidence>
<evidence type="ECO:0000256" key="1">
    <source>
        <dbReference type="SAM" id="SignalP"/>
    </source>
</evidence>
<protein>
    <submittedName>
        <fullName evidence="3">Uncharacterized protein LOC108667202 isoform X1</fullName>
    </submittedName>
    <submittedName>
        <fullName evidence="4">Uncharacterized protein LOC108667202 isoform X2</fullName>
    </submittedName>
</protein>
<organism evidence="2 3">
    <name type="scientific">Hyalella azteca</name>
    <name type="common">Amphipod</name>
    <dbReference type="NCBI Taxonomy" id="294128"/>
    <lineage>
        <taxon>Eukaryota</taxon>
        <taxon>Metazoa</taxon>
        <taxon>Ecdysozoa</taxon>
        <taxon>Arthropoda</taxon>
        <taxon>Crustacea</taxon>
        <taxon>Multicrustacea</taxon>
        <taxon>Malacostraca</taxon>
        <taxon>Eumalacostraca</taxon>
        <taxon>Peracarida</taxon>
        <taxon>Amphipoda</taxon>
        <taxon>Senticaudata</taxon>
        <taxon>Talitrida</taxon>
        <taxon>Talitroidea</taxon>
        <taxon>Hyalellidae</taxon>
        <taxon>Hyalella</taxon>
    </lineage>
</organism>
<keyword evidence="1" id="KW-0732">Signal</keyword>
<name>A0A8B7N7S3_HYAAZ</name>
<dbReference type="Proteomes" id="UP000694843">
    <property type="component" value="Unplaced"/>
</dbReference>
<accession>A0A8B7N7S3</accession>
<gene>
    <name evidence="3 4" type="primary">LOC108667202</name>
</gene>
<sequence length="164" mass="17580">MHRAFILLAVVHLLSEVCSDDAGRQGNADNLEDLPVELEHYGAKARLFLGTSTNTRVVTLTSSTVAVCVTAISASTCSGRKRRSALKNKIKRNIPKIMPLDGTPDLAPSLATRGYDDGKKSGRILFYPATIFTTLTFTSFVDIGRTATVSLACTPSGQNINFCG</sequence>
<reference evidence="3 4" key="1">
    <citation type="submission" date="2025-04" db="UniProtKB">
        <authorList>
            <consortium name="RefSeq"/>
        </authorList>
    </citation>
    <scope>IDENTIFICATION</scope>
    <source>
        <tissue evidence="3 4">Whole organism</tissue>
    </source>
</reference>
<keyword evidence="2" id="KW-1185">Reference proteome</keyword>
<proteinExistence type="predicted"/>
<dbReference type="KEGG" id="hazt:108667202"/>
<feature type="chain" id="PRO_5044664385" evidence="1">
    <location>
        <begin position="20"/>
        <end position="164"/>
    </location>
</feature>
<dbReference type="GeneID" id="108667202"/>
<dbReference type="RefSeq" id="XP_018009685.1">
    <property type="nucleotide sequence ID" value="XM_018154196.1"/>
</dbReference>
<dbReference type="RefSeq" id="XP_018009686.1">
    <property type="nucleotide sequence ID" value="XM_018154197.2"/>
</dbReference>
<feature type="signal peptide" evidence="1">
    <location>
        <begin position="1"/>
        <end position="19"/>
    </location>
</feature>